<dbReference type="Proteomes" id="UP001460270">
    <property type="component" value="Unassembled WGS sequence"/>
</dbReference>
<keyword evidence="2" id="KW-1185">Reference proteome</keyword>
<gene>
    <name evidence="1" type="ORF">WMY93_027088</name>
</gene>
<evidence type="ECO:0000313" key="2">
    <source>
        <dbReference type="Proteomes" id="UP001460270"/>
    </source>
</evidence>
<dbReference type="AlphaFoldDB" id="A0AAW0MW18"/>
<protein>
    <submittedName>
        <fullName evidence="1">Uncharacterized protein</fullName>
    </submittedName>
</protein>
<comment type="caution">
    <text evidence="1">The sequence shown here is derived from an EMBL/GenBank/DDBJ whole genome shotgun (WGS) entry which is preliminary data.</text>
</comment>
<dbReference type="EMBL" id="JBBPFD010000020">
    <property type="protein sequence ID" value="KAK7883965.1"/>
    <property type="molecule type" value="Genomic_DNA"/>
</dbReference>
<organism evidence="1 2">
    <name type="scientific">Mugilogobius chulae</name>
    <name type="common">yellowstripe goby</name>
    <dbReference type="NCBI Taxonomy" id="88201"/>
    <lineage>
        <taxon>Eukaryota</taxon>
        <taxon>Metazoa</taxon>
        <taxon>Chordata</taxon>
        <taxon>Craniata</taxon>
        <taxon>Vertebrata</taxon>
        <taxon>Euteleostomi</taxon>
        <taxon>Actinopterygii</taxon>
        <taxon>Neopterygii</taxon>
        <taxon>Teleostei</taxon>
        <taxon>Neoteleostei</taxon>
        <taxon>Acanthomorphata</taxon>
        <taxon>Gobiaria</taxon>
        <taxon>Gobiiformes</taxon>
        <taxon>Gobioidei</taxon>
        <taxon>Gobiidae</taxon>
        <taxon>Gobionellinae</taxon>
        <taxon>Mugilogobius</taxon>
    </lineage>
</organism>
<name>A0AAW0MW18_9GOBI</name>
<sequence length="75" mass="8713">MVERFIEQFPAIQAASMNARLKNSFERDRLERMSDEDFKKAEDFVKVMKILYTSTICVSSERSPTIGQILPILKN</sequence>
<proteinExistence type="predicted"/>
<reference evidence="2" key="1">
    <citation type="submission" date="2024-04" db="EMBL/GenBank/DDBJ databases">
        <title>Salinicola lusitanus LLJ914,a marine bacterium isolated from the Okinawa Trough.</title>
        <authorList>
            <person name="Li J."/>
        </authorList>
    </citation>
    <scope>NUCLEOTIDE SEQUENCE [LARGE SCALE GENOMIC DNA]</scope>
</reference>
<evidence type="ECO:0000313" key="1">
    <source>
        <dbReference type="EMBL" id="KAK7883965.1"/>
    </source>
</evidence>
<accession>A0AAW0MW18</accession>